<dbReference type="GO" id="GO:0046872">
    <property type="term" value="F:metal ion binding"/>
    <property type="evidence" value="ECO:0007669"/>
    <property type="project" value="UniProtKB-KW"/>
</dbReference>
<keyword evidence="4 7" id="KW-0732">Signal</keyword>
<dbReference type="InterPro" id="IPR046450">
    <property type="entry name" value="PA_dom_sf"/>
</dbReference>
<evidence type="ECO:0000256" key="1">
    <source>
        <dbReference type="ARBA" id="ARBA00022438"/>
    </source>
</evidence>
<keyword evidence="6" id="KW-0862">Zinc</keyword>
<dbReference type="InterPro" id="IPR045175">
    <property type="entry name" value="M28_fam"/>
</dbReference>
<keyword evidence="10" id="KW-1185">Reference proteome</keyword>
<dbReference type="PANTHER" id="PTHR12147:SF56">
    <property type="entry name" value="AMINOPEPTIDASE YDR415C-RELATED"/>
    <property type="match status" value="1"/>
</dbReference>
<dbReference type="GO" id="GO:0006508">
    <property type="term" value="P:proteolysis"/>
    <property type="evidence" value="ECO:0007669"/>
    <property type="project" value="UniProtKB-KW"/>
</dbReference>
<dbReference type="Proteomes" id="UP000635071">
    <property type="component" value="Unassembled WGS sequence"/>
</dbReference>
<protein>
    <recommendedName>
        <fullName evidence="8">Peptidase M28 domain-containing protein</fullName>
    </recommendedName>
</protein>
<dbReference type="RefSeq" id="WP_188761781.1">
    <property type="nucleotide sequence ID" value="NZ_BMJM01000002.1"/>
</dbReference>
<evidence type="ECO:0000259" key="8">
    <source>
        <dbReference type="Pfam" id="PF04389"/>
    </source>
</evidence>
<feature type="domain" description="Peptidase M28" evidence="8">
    <location>
        <begin position="299"/>
        <end position="507"/>
    </location>
</feature>
<accession>A0A916ZN20</accession>
<evidence type="ECO:0000256" key="6">
    <source>
        <dbReference type="ARBA" id="ARBA00022833"/>
    </source>
</evidence>
<reference evidence="9" key="1">
    <citation type="journal article" date="2014" name="Int. J. Syst. Evol. Microbiol.">
        <title>Complete genome sequence of Corynebacterium casei LMG S-19264T (=DSM 44701T), isolated from a smear-ripened cheese.</title>
        <authorList>
            <consortium name="US DOE Joint Genome Institute (JGI-PGF)"/>
            <person name="Walter F."/>
            <person name="Albersmeier A."/>
            <person name="Kalinowski J."/>
            <person name="Ruckert C."/>
        </authorList>
    </citation>
    <scope>NUCLEOTIDE SEQUENCE</scope>
    <source>
        <strain evidence="9">CGMCC 1.15519</strain>
    </source>
</reference>
<dbReference type="GO" id="GO:0008235">
    <property type="term" value="F:metalloexopeptidase activity"/>
    <property type="evidence" value="ECO:0007669"/>
    <property type="project" value="InterPro"/>
</dbReference>
<name>A0A916ZN20_9SPHN</name>
<dbReference type="SUPFAM" id="SSF52025">
    <property type="entry name" value="PA domain"/>
    <property type="match status" value="1"/>
</dbReference>
<dbReference type="InterPro" id="IPR007484">
    <property type="entry name" value="Peptidase_M28"/>
</dbReference>
<proteinExistence type="predicted"/>
<evidence type="ECO:0000256" key="3">
    <source>
        <dbReference type="ARBA" id="ARBA00022723"/>
    </source>
</evidence>
<comment type="caution">
    <text evidence="9">The sequence shown here is derived from an EMBL/GenBank/DDBJ whole genome shotgun (WGS) entry which is preliminary data.</text>
</comment>
<gene>
    <name evidence="9" type="ORF">GCM10011529_09760</name>
</gene>
<dbReference type="PANTHER" id="PTHR12147">
    <property type="entry name" value="METALLOPEPTIDASE M28 FAMILY MEMBER"/>
    <property type="match status" value="1"/>
</dbReference>
<dbReference type="EMBL" id="BMJM01000002">
    <property type="protein sequence ID" value="GGE05392.1"/>
    <property type="molecule type" value="Genomic_DNA"/>
</dbReference>
<feature type="chain" id="PRO_5038102554" description="Peptidase M28 domain-containing protein" evidence="7">
    <location>
        <begin position="25"/>
        <end position="550"/>
    </location>
</feature>
<feature type="signal peptide" evidence="7">
    <location>
        <begin position="1"/>
        <end position="24"/>
    </location>
</feature>
<keyword evidence="1" id="KW-0031">Aminopeptidase</keyword>
<keyword evidence="2" id="KW-0645">Protease</keyword>
<dbReference type="SUPFAM" id="SSF53187">
    <property type="entry name" value="Zn-dependent exopeptidases"/>
    <property type="match status" value="1"/>
</dbReference>
<reference evidence="9" key="2">
    <citation type="submission" date="2020-09" db="EMBL/GenBank/DDBJ databases">
        <authorList>
            <person name="Sun Q."/>
            <person name="Zhou Y."/>
        </authorList>
    </citation>
    <scope>NUCLEOTIDE SEQUENCE</scope>
    <source>
        <strain evidence="9">CGMCC 1.15519</strain>
    </source>
</reference>
<evidence type="ECO:0000313" key="10">
    <source>
        <dbReference type="Proteomes" id="UP000635071"/>
    </source>
</evidence>
<dbReference type="AlphaFoldDB" id="A0A916ZN20"/>
<evidence type="ECO:0000256" key="5">
    <source>
        <dbReference type="ARBA" id="ARBA00022801"/>
    </source>
</evidence>
<evidence type="ECO:0000256" key="2">
    <source>
        <dbReference type="ARBA" id="ARBA00022670"/>
    </source>
</evidence>
<evidence type="ECO:0000256" key="7">
    <source>
        <dbReference type="SAM" id="SignalP"/>
    </source>
</evidence>
<dbReference type="Gene3D" id="3.50.30.30">
    <property type="match status" value="1"/>
</dbReference>
<organism evidence="9 10">
    <name type="scientific">Sandarakinorhabdus glacialis</name>
    <dbReference type="NCBI Taxonomy" id="1614636"/>
    <lineage>
        <taxon>Bacteria</taxon>
        <taxon>Pseudomonadati</taxon>
        <taxon>Pseudomonadota</taxon>
        <taxon>Alphaproteobacteria</taxon>
        <taxon>Sphingomonadales</taxon>
        <taxon>Sphingosinicellaceae</taxon>
        <taxon>Sandarakinorhabdus</taxon>
    </lineage>
</organism>
<dbReference type="Gene3D" id="3.40.630.10">
    <property type="entry name" value="Zn peptidases"/>
    <property type="match status" value="1"/>
</dbReference>
<keyword evidence="5" id="KW-0378">Hydrolase</keyword>
<keyword evidence="3" id="KW-0479">Metal-binding</keyword>
<evidence type="ECO:0000256" key="4">
    <source>
        <dbReference type="ARBA" id="ARBA00022729"/>
    </source>
</evidence>
<sequence>MKILATVALLLSTASASLMSPAPAAAVSVEQLKRDTKALSDDGFEGRAPGTAGEVKTVAYITERMKAIGLKPGNGTSWTQDVPLASITVDPKVTLNFAGGTAPMTLDYIKDMVVWTKRQVAQQVLADAPVVFVGYGINAPERGWNDYAGVDVRGRTVVILVNDPDWETKAAGKAAGLFEGRAMTYYGRYSYKYEEAMRQGAAAAIIVHDTEPAAYPFTVITSTALAPKIDLDLPDKGMKRVGVEGWMTKPAAARVFATAGLDLAALTAAAKVKGFKAVETKLTASAVLDNKITRSASKNVLGIVRGASKPDEVVLYSAHWDHLGRCAADATGDDICNGAVDNASGIAGLLAIAEDSAKGKKPARSVLFLAVTAEESGLLGSRWYAENPVYMLGKTVGGVNMDSLNVMGRMDGLTIAGAGKSELEPMAVALAKAQGRTLRAEDSPEKGYYFRSDHFSFAKLGVPMLDAGSGGELVGKPAGTAATVGADYVAKRYHQPSDEYEAGWDWSGAVEDLTLYEQLGRTLADGGGWPNWLPDSEFRAIRDASRAGAK</sequence>
<dbReference type="GO" id="GO:0004177">
    <property type="term" value="F:aminopeptidase activity"/>
    <property type="evidence" value="ECO:0007669"/>
    <property type="project" value="UniProtKB-KW"/>
</dbReference>
<evidence type="ECO:0000313" key="9">
    <source>
        <dbReference type="EMBL" id="GGE05392.1"/>
    </source>
</evidence>
<dbReference type="Pfam" id="PF04389">
    <property type="entry name" value="Peptidase_M28"/>
    <property type="match status" value="1"/>
</dbReference>